<organism evidence="1 2">
    <name type="scientific">Leptolyngbya cf. ectocarpi LEGE 11479</name>
    <dbReference type="NCBI Taxonomy" id="1828722"/>
    <lineage>
        <taxon>Bacteria</taxon>
        <taxon>Bacillati</taxon>
        <taxon>Cyanobacteriota</taxon>
        <taxon>Cyanophyceae</taxon>
        <taxon>Leptolyngbyales</taxon>
        <taxon>Leptolyngbyaceae</taxon>
        <taxon>Leptolyngbya group</taxon>
        <taxon>Leptolyngbya</taxon>
    </lineage>
</organism>
<sequence>MATAWVFLSTLRTTYRLDGPRFSSKYEIIDIVWLIYIDSIWREFGAWTYQFFLRTDADPVYQESDYEL</sequence>
<evidence type="ECO:0000313" key="2">
    <source>
        <dbReference type="Proteomes" id="UP000615026"/>
    </source>
</evidence>
<dbReference type="EMBL" id="JADEXP010000311">
    <property type="protein sequence ID" value="MBE9069702.1"/>
    <property type="molecule type" value="Genomic_DNA"/>
</dbReference>
<gene>
    <name evidence="1" type="ORF">IQ260_23945</name>
</gene>
<protein>
    <submittedName>
        <fullName evidence="1">Uncharacterized protein</fullName>
    </submittedName>
</protein>
<keyword evidence="2" id="KW-1185">Reference proteome</keyword>
<reference evidence="1" key="1">
    <citation type="submission" date="2020-10" db="EMBL/GenBank/DDBJ databases">
        <authorList>
            <person name="Castelo-Branco R."/>
            <person name="Eusebio N."/>
            <person name="Adriana R."/>
            <person name="Vieira A."/>
            <person name="Brugerolle De Fraissinette N."/>
            <person name="Rezende De Castro R."/>
            <person name="Schneider M.P."/>
            <person name="Vasconcelos V."/>
            <person name="Leao P.N."/>
        </authorList>
    </citation>
    <scope>NUCLEOTIDE SEQUENCE</scope>
    <source>
        <strain evidence="1">LEGE 11479</strain>
    </source>
</reference>
<dbReference type="Proteomes" id="UP000615026">
    <property type="component" value="Unassembled WGS sequence"/>
</dbReference>
<evidence type="ECO:0000313" key="1">
    <source>
        <dbReference type="EMBL" id="MBE9069702.1"/>
    </source>
</evidence>
<name>A0A928ZYC2_LEPEC</name>
<accession>A0A928ZYC2</accession>
<dbReference type="AlphaFoldDB" id="A0A928ZYC2"/>
<comment type="caution">
    <text evidence="1">The sequence shown here is derived from an EMBL/GenBank/DDBJ whole genome shotgun (WGS) entry which is preliminary data.</text>
</comment>
<proteinExistence type="predicted"/>